<organism evidence="2 3">
    <name type="scientific">Verruconis gallopava</name>
    <dbReference type="NCBI Taxonomy" id="253628"/>
    <lineage>
        <taxon>Eukaryota</taxon>
        <taxon>Fungi</taxon>
        <taxon>Dikarya</taxon>
        <taxon>Ascomycota</taxon>
        <taxon>Pezizomycotina</taxon>
        <taxon>Dothideomycetes</taxon>
        <taxon>Pleosporomycetidae</taxon>
        <taxon>Venturiales</taxon>
        <taxon>Sympoventuriaceae</taxon>
        <taxon>Verruconis</taxon>
    </lineage>
</organism>
<reference evidence="2 3" key="1">
    <citation type="submission" date="2015-01" db="EMBL/GenBank/DDBJ databases">
        <title>The Genome Sequence of Ochroconis gallopava CBS43764.</title>
        <authorList>
            <consortium name="The Broad Institute Genomics Platform"/>
            <person name="Cuomo C."/>
            <person name="de Hoog S."/>
            <person name="Gorbushina A."/>
            <person name="Stielow B."/>
            <person name="Teixiera M."/>
            <person name="Abouelleil A."/>
            <person name="Chapman S.B."/>
            <person name="Priest M."/>
            <person name="Young S.K."/>
            <person name="Wortman J."/>
            <person name="Nusbaum C."/>
            <person name="Birren B."/>
        </authorList>
    </citation>
    <scope>NUCLEOTIDE SEQUENCE [LARGE SCALE GENOMIC DNA]</scope>
    <source>
        <strain evidence="2 3">CBS 43764</strain>
    </source>
</reference>
<gene>
    <name evidence="2" type="ORF">PV09_04239</name>
</gene>
<name>A0A0D2ADF7_9PEZI</name>
<dbReference type="OrthoDB" id="2016285at2759"/>
<dbReference type="STRING" id="253628.A0A0D2ADF7"/>
<dbReference type="EMBL" id="KN847540">
    <property type="protein sequence ID" value="KIW04480.1"/>
    <property type="molecule type" value="Genomic_DNA"/>
</dbReference>
<evidence type="ECO:0000256" key="1">
    <source>
        <dbReference type="SAM" id="Phobius"/>
    </source>
</evidence>
<dbReference type="Pfam" id="PF01564">
    <property type="entry name" value="Spermine_synth"/>
    <property type="match status" value="1"/>
</dbReference>
<dbReference type="NCBIfam" id="NF037959">
    <property type="entry name" value="MFS_SpdSyn"/>
    <property type="match status" value="1"/>
</dbReference>
<evidence type="ECO:0000313" key="2">
    <source>
        <dbReference type="EMBL" id="KIW04480.1"/>
    </source>
</evidence>
<dbReference type="InParanoid" id="A0A0D2ADF7"/>
<feature type="transmembrane region" description="Helical" evidence="1">
    <location>
        <begin position="53"/>
        <end position="72"/>
    </location>
</feature>
<keyword evidence="1" id="KW-0472">Membrane</keyword>
<dbReference type="CDD" id="cd02440">
    <property type="entry name" value="AdoMet_MTases"/>
    <property type="match status" value="1"/>
</dbReference>
<protein>
    <recommendedName>
        <fullName evidence="4">PABS domain-containing protein</fullName>
    </recommendedName>
</protein>
<proteinExistence type="predicted"/>
<sequence length="559" mass="62423">MTNKTRGSKKTTPRRPIWKTLGLAIAFMGLAAFASPVSQSNLSPVYGSIPSAIYHQKAIAIIPLVAFVVTNLSPRKYMPSNMMVYLPVIAYYIPIIQWALFPLSGRFGAELGPLITEALSYYPLLFMACIATSIVLEELDLSHLPPTIADGIRPAFSYIFFTTVERTSTDLISRTIGKADFMSRSGLNLLIASFYAALARTPYLLINIPGILHTMYGNMHHYSGATNKLVNKTLAIYNYTLLERRDSLTGYISVLEDNVNQFRVLRCDHSLLGGEWLVNDERRAQGQIKRETIYSVFTMLESVRLVEGVGQKDSEANALFIGLGTGTSTAAFIYHGINTTVVELDPVVHEFATKYFDLPGNHTTALEDAASFVKSQAITHPKSYDYIIHDVFTGGAEPTELFTLEFLHGISNILKDEGVVAINYAGDLTLPPLRIVLATIHSIFPTCRAFRDSPPESNSPAHTFINMVVFCTKSRLRPLTFREGSEADWMGSLSRREFIPPAKNLEISIDSVVGKDFPDERSILRRGNKAIIEKYHRRSAVRHWELMRTVLPDAVWEAW</sequence>
<accession>A0A0D2ADF7</accession>
<feature type="transmembrane region" description="Helical" evidence="1">
    <location>
        <begin position="84"/>
        <end position="101"/>
    </location>
</feature>
<dbReference type="VEuPathDB" id="FungiDB:PV09_04239"/>
<evidence type="ECO:0000313" key="3">
    <source>
        <dbReference type="Proteomes" id="UP000053259"/>
    </source>
</evidence>
<dbReference type="Gene3D" id="3.40.50.150">
    <property type="entry name" value="Vaccinia Virus protein VP39"/>
    <property type="match status" value="1"/>
</dbReference>
<keyword evidence="3" id="KW-1185">Reference proteome</keyword>
<keyword evidence="1" id="KW-1133">Transmembrane helix</keyword>
<dbReference type="AlphaFoldDB" id="A0A0D2ADF7"/>
<keyword evidence="1" id="KW-0812">Transmembrane</keyword>
<dbReference type="SUPFAM" id="SSF53335">
    <property type="entry name" value="S-adenosyl-L-methionine-dependent methyltransferases"/>
    <property type="match status" value="1"/>
</dbReference>
<dbReference type="Proteomes" id="UP000053259">
    <property type="component" value="Unassembled WGS sequence"/>
</dbReference>
<dbReference type="GeneID" id="27312212"/>
<dbReference type="InterPro" id="IPR029063">
    <property type="entry name" value="SAM-dependent_MTases_sf"/>
</dbReference>
<evidence type="ECO:0008006" key="4">
    <source>
        <dbReference type="Google" id="ProtNLM"/>
    </source>
</evidence>
<dbReference type="RefSeq" id="XP_016214349.1">
    <property type="nucleotide sequence ID" value="XM_016357557.1"/>
</dbReference>
<dbReference type="HOGENOM" id="CLU_017511_2_0_1"/>